<dbReference type="AlphaFoldDB" id="M2Q6G5"/>
<protein>
    <submittedName>
        <fullName evidence="1">Uncharacterized protein</fullName>
    </submittedName>
</protein>
<accession>M2Q6G5</accession>
<reference evidence="1 2" key="1">
    <citation type="submission" date="2012-10" db="EMBL/GenBank/DDBJ databases">
        <title>Genome assembly of Amycolatopsis azurea DSM 43854.</title>
        <authorList>
            <person name="Khatri I."/>
            <person name="Kaur I."/>
            <person name="Subramanian S."/>
            <person name="Mayilraj S."/>
        </authorList>
    </citation>
    <scope>NUCLEOTIDE SEQUENCE [LARGE SCALE GENOMIC DNA]</scope>
    <source>
        <strain evidence="1 2">DSM 43854</strain>
    </source>
</reference>
<gene>
    <name evidence="1" type="ORF">C791_8516</name>
</gene>
<dbReference type="EMBL" id="ANMG01000098">
    <property type="protein sequence ID" value="EMD22331.1"/>
    <property type="molecule type" value="Genomic_DNA"/>
</dbReference>
<dbReference type="PATRIC" id="fig|1238180.3.peg.7902"/>
<organism evidence="1 2">
    <name type="scientific">Amycolatopsis azurea DSM 43854</name>
    <dbReference type="NCBI Taxonomy" id="1238180"/>
    <lineage>
        <taxon>Bacteria</taxon>
        <taxon>Bacillati</taxon>
        <taxon>Actinomycetota</taxon>
        <taxon>Actinomycetes</taxon>
        <taxon>Pseudonocardiales</taxon>
        <taxon>Pseudonocardiaceae</taxon>
        <taxon>Amycolatopsis</taxon>
    </lineage>
</organism>
<dbReference type="Proteomes" id="UP000014137">
    <property type="component" value="Unassembled WGS sequence"/>
</dbReference>
<name>M2Q6G5_9PSEU</name>
<comment type="caution">
    <text evidence="1">The sequence shown here is derived from an EMBL/GenBank/DDBJ whole genome shotgun (WGS) entry which is preliminary data.</text>
</comment>
<sequence length="51" mass="5931">MACRADFHVDQPRVKHARRGLRWVLPTVRPPERRVRRVSSLASRRRGGGRA</sequence>
<evidence type="ECO:0000313" key="2">
    <source>
        <dbReference type="Proteomes" id="UP000014137"/>
    </source>
</evidence>
<evidence type="ECO:0000313" key="1">
    <source>
        <dbReference type="EMBL" id="EMD22331.1"/>
    </source>
</evidence>
<proteinExistence type="predicted"/>